<evidence type="ECO:0000256" key="1">
    <source>
        <dbReference type="SAM" id="Phobius"/>
    </source>
</evidence>
<keyword evidence="3" id="KW-1185">Reference proteome</keyword>
<evidence type="ECO:0000313" key="2">
    <source>
        <dbReference type="EMBL" id="PTX63490.1"/>
    </source>
</evidence>
<comment type="caution">
    <text evidence="2">The sequence shown here is derived from an EMBL/GenBank/DDBJ whole genome shotgun (WGS) entry which is preliminary data.</text>
</comment>
<dbReference type="Proteomes" id="UP000244090">
    <property type="component" value="Unassembled WGS sequence"/>
</dbReference>
<keyword evidence="1" id="KW-1133">Transmembrane helix</keyword>
<protein>
    <recommendedName>
        <fullName evidence="4">Pentapeptide repeat protein</fullName>
    </recommendedName>
</protein>
<dbReference type="RefSeq" id="WP_108112893.1">
    <property type="nucleotide sequence ID" value="NZ_QBKT01000001.1"/>
</dbReference>
<organism evidence="2 3">
    <name type="scientific">Kordia periserrulae</name>
    <dbReference type="NCBI Taxonomy" id="701523"/>
    <lineage>
        <taxon>Bacteria</taxon>
        <taxon>Pseudomonadati</taxon>
        <taxon>Bacteroidota</taxon>
        <taxon>Flavobacteriia</taxon>
        <taxon>Flavobacteriales</taxon>
        <taxon>Flavobacteriaceae</taxon>
        <taxon>Kordia</taxon>
    </lineage>
</organism>
<sequence length="464" mass="53776">MSDLISSNNFKSFIKGTNTVSKVYGHRQNVPDFQIKYLDDKIIISGNFELADDLVFHENEVFDKELFFDGGNYKNIIFRGGRFTKIFFRRGTFKGYISIRGGYIDNLILLGGNFLRWLGTLDGVINNDDNERVLAEEPLVINRFEIEGGSYLHNIWLSGGDIKSLEIKCVTPIIIHCMPNDDKLFDISKNTYKYKFESKPRINNLLLSRYSNKNTFYHFSELSLKNLFFENFTNLGNITISKISLSENITIKYSDLGKLTFIDCDFSNREMLFLSSKINDITLAGAKFPSPKKINSLINNKEQKKLAVSQIKKVFQNIGDSLTASEYKAEELNTYESTLNWSWEKINLYLNKLTNNHGQNWIQPLVLLLISTAFFFSIYCFSLGFKFELKSYQNIEVFLKNCSYYFEFLNPIRKSDFLPKILLGSEKLRDISNVTYLIDSVAKIFNGYLLYQFIAAFRKFGRMN</sequence>
<accession>A0A2T6C591</accession>
<gene>
    <name evidence="2" type="ORF">C8N46_10190</name>
</gene>
<evidence type="ECO:0000313" key="3">
    <source>
        <dbReference type="Proteomes" id="UP000244090"/>
    </source>
</evidence>
<dbReference type="AlphaFoldDB" id="A0A2T6C591"/>
<dbReference type="EMBL" id="QBKT01000001">
    <property type="protein sequence ID" value="PTX63490.1"/>
    <property type="molecule type" value="Genomic_DNA"/>
</dbReference>
<keyword evidence="1" id="KW-0812">Transmembrane</keyword>
<dbReference type="OrthoDB" id="965965at2"/>
<proteinExistence type="predicted"/>
<evidence type="ECO:0008006" key="4">
    <source>
        <dbReference type="Google" id="ProtNLM"/>
    </source>
</evidence>
<feature type="transmembrane region" description="Helical" evidence="1">
    <location>
        <begin position="361"/>
        <end position="385"/>
    </location>
</feature>
<reference evidence="2 3" key="1">
    <citation type="submission" date="2018-04" db="EMBL/GenBank/DDBJ databases">
        <title>Genomic Encyclopedia of Archaeal and Bacterial Type Strains, Phase II (KMG-II): from individual species to whole genera.</title>
        <authorList>
            <person name="Goeker M."/>
        </authorList>
    </citation>
    <scope>NUCLEOTIDE SEQUENCE [LARGE SCALE GENOMIC DNA]</scope>
    <source>
        <strain evidence="2 3">DSM 25731</strain>
    </source>
</reference>
<name>A0A2T6C591_9FLAO</name>
<keyword evidence="1" id="KW-0472">Membrane</keyword>